<evidence type="ECO:0000313" key="2">
    <source>
        <dbReference type="EMBL" id="GEN62823.1"/>
    </source>
</evidence>
<evidence type="ECO:0008006" key="4">
    <source>
        <dbReference type="Google" id="ProtNLM"/>
    </source>
</evidence>
<dbReference type="Proteomes" id="UP000321746">
    <property type="component" value="Unassembled WGS sequence"/>
</dbReference>
<feature type="region of interest" description="Disordered" evidence="1">
    <location>
        <begin position="1"/>
        <end position="26"/>
    </location>
</feature>
<keyword evidence="3" id="KW-1185">Reference proteome</keyword>
<reference evidence="2 3" key="1">
    <citation type="submission" date="2019-07" db="EMBL/GenBank/DDBJ databases">
        <title>Whole genome shotgun sequence of Acetobacter oeni NBRC 105207.</title>
        <authorList>
            <person name="Hosoyama A."/>
            <person name="Uohara A."/>
            <person name="Ohji S."/>
            <person name="Ichikawa N."/>
        </authorList>
    </citation>
    <scope>NUCLEOTIDE SEQUENCE [LARGE SCALE GENOMIC DNA]</scope>
    <source>
        <strain evidence="2 3">NBRC 105207</strain>
    </source>
</reference>
<evidence type="ECO:0000313" key="3">
    <source>
        <dbReference type="Proteomes" id="UP000321746"/>
    </source>
</evidence>
<comment type="caution">
    <text evidence="2">The sequence shown here is derived from an EMBL/GenBank/DDBJ whole genome shotgun (WGS) entry which is preliminary data.</text>
</comment>
<proteinExistence type="predicted"/>
<name>A0A511XIP8_9PROT</name>
<organism evidence="2 3">
    <name type="scientific">Acetobacter oeni</name>
    <dbReference type="NCBI Taxonomy" id="304077"/>
    <lineage>
        <taxon>Bacteria</taxon>
        <taxon>Pseudomonadati</taxon>
        <taxon>Pseudomonadota</taxon>
        <taxon>Alphaproteobacteria</taxon>
        <taxon>Acetobacterales</taxon>
        <taxon>Acetobacteraceae</taxon>
        <taxon>Acetobacter</taxon>
    </lineage>
</organism>
<protein>
    <recommendedName>
        <fullName evidence="4">Secretin/TonB short N-terminal domain-containing protein</fullName>
    </recommendedName>
</protein>
<accession>A0A511XIP8</accession>
<sequence length="100" mass="10216">MKPAAIPSVSPITKNPIPQPLPRRADGSVSLATRSALIAALIGTGLTPGTASARTDETATAQSATVNYNIPAQPLGHALAIFGKLSGLQITYDPALSRAR</sequence>
<gene>
    <name evidence="2" type="ORF">AOE01nite_10470</name>
</gene>
<evidence type="ECO:0000256" key="1">
    <source>
        <dbReference type="SAM" id="MobiDB-lite"/>
    </source>
</evidence>
<dbReference type="EMBL" id="BJYG01000011">
    <property type="protein sequence ID" value="GEN62823.1"/>
    <property type="molecule type" value="Genomic_DNA"/>
</dbReference>
<dbReference type="Gene3D" id="3.55.50.30">
    <property type="match status" value="1"/>
</dbReference>
<dbReference type="AlphaFoldDB" id="A0A511XIP8"/>